<feature type="region of interest" description="Disordered" evidence="1">
    <location>
        <begin position="66"/>
        <end position="88"/>
    </location>
</feature>
<evidence type="ECO:0000256" key="1">
    <source>
        <dbReference type="SAM" id="MobiDB-lite"/>
    </source>
</evidence>
<accession>A0A428PF40</accession>
<evidence type="ECO:0000313" key="2">
    <source>
        <dbReference type="EMBL" id="RSL51644.1"/>
    </source>
</evidence>
<dbReference type="Proteomes" id="UP000288168">
    <property type="component" value="Unassembled WGS sequence"/>
</dbReference>
<organism evidence="2 3">
    <name type="scientific">Fusarium duplospermum</name>
    <dbReference type="NCBI Taxonomy" id="1325734"/>
    <lineage>
        <taxon>Eukaryota</taxon>
        <taxon>Fungi</taxon>
        <taxon>Dikarya</taxon>
        <taxon>Ascomycota</taxon>
        <taxon>Pezizomycotina</taxon>
        <taxon>Sordariomycetes</taxon>
        <taxon>Hypocreomycetidae</taxon>
        <taxon>Hypocreales</taxon>
        <taxon>Nectriaceae</taxon>
        <taxon>Fusarium</taxon>
        <taxon>Fusarium solani species complex</taxon>
    </lineage>
</organism>
<sequence>MTDHQPGASNTTFFHSFYQQEQQQQWFKDHQALATWAVEPTTQPVSRSLPLAPSLGKESSRLDCWANSMSPPNRMRLTTTPKLGHAGG</sequence>
<proteinExistence type="predicted"/>
<name>A0A428PF40_9HYPO</name>
<reference evidence="2 3" key="1">
    <citation type="submission" date="2017-06" db="EMBL/GenBank/DDBJ databases">
        <title>Comparative genomic analysis of Ambrosia Fusariam Clade fungi.</title>
        <authorList>
            <person name="Stajich J.E."/>
            <person name="Carrillo J."/>
            <person name="Kijimoto T."/>
            <person name="Eskalen A."/>
            <person name="O'Donnell K."/>
            <person name="Kasson M."/>
        </authorList>
    </citation>
    <scope>NUCLEOTIDE SEQUENCE [LARGE SCALE GENOMIC DNA]</scope>
    <source>
        <strain evidence="2 3">NRRL62584</strain>
    </source>
</reference>
<dbReference type="AlphaFoldDB" id="A0A428PF40"/>
<keyword evidence="3" id="KW-1185">Reference proteome</keyword>
<dbReference type="EMBL" id="NKCI01000146">
    <property type="protein sequence ID" value="RSL51644.1"/>
    <property type="molecule type" value="Genomic_DNA"/>
</dbReference>
<comment type="caution">
    <text evidence="2">The sequence shown here is derived from an EMBL/GenBank/DDBJ whole genome shotgun (WGS) entry which is preliminary data.</text>
</comment>
<protein>
    <submittedName>
        <fullName evidence="2">Uncharacterized protein</fullName>
    </submittedName>
</protein>
<feature type="compositionally biased region" description="Polar residues" evidence="1">
    <location>
        <begin position="67"/>
        <end position="81"/>
    </location>
</feature>
<gene>
    <name evidence="2" type="ORF">CEP54_011301</name>
</gene>
<evidence type="ECO:0000313" key="3">
    <source>
        <dbReference type="Proteomes" id="UP000288168"/>
    </source>
</evidence>